<sequence length="65" mass="7328">MIWRGGSPGEHRGTDAYRKFMAAQCRRGLQRHAPGRHPGRRRSGLRRGHPRHVLPARITKPPSAA</sequence>
<dbReference type="EMBL" id="JBEZLS010000010">
    <property type="protein sequence ID" value="MEU9352516.1"/>
    <property type="molecule type" value="Genomic_DNA"/>
</dbReference>
<accession>A0ABV3E5T6</accession>
<dbReference type="Proteomes" id="UP001551582">
    <property type="component" value="Unassembled WGS sequence"/>
</dbReference>
<evidence type="ECO:0000313" key="2">
    <source>
        <dbReference type="EMBL" id="MEU9352516.1"/>
    </source>
</evidence>
<organism evidence="2 3">
    <name type="scientific">Streptomyces griseoloalbus</name>
    <dbReference type="NCBI Taxonomy" id="67303"/>
    <lineage>
        <taxon>Bacteria</taxon>
        <taxon>Bacillati</taxon>
        <taxon>Actinomycetota</taxon>
        <taxon>Actinomycetes</taxon>
        <taxon>Kitasatosporales</taxon>
        <taxon>Streptomycetaceae</taxon>
        <taxon>Streptomyces</taxon>
    </lineage>
</organism>
<comment type="caution">
    <text evidence="2">The sequence shown here is derived from an EMBL/GenBank/DDBJ whole genome shotgun (WGS) entry which is preliminary data.</text>
</comment>
<evidence type="ECO:0000256" key="1">
    <source>
        <dbReference type="SAM" id="MobiDB-lite"/>
    </source>
</evidence>
<evidence type="ECO:0000313" key="3">
    <source>
        <dbReference type="Proteomes" id="UP001551582"/>
    </source>
</evidence>
<protein>
    <submittedName>
        <fullName evidence="2">Uncharacterized protein</fullName>
    </submittedName>
</protein>
<keyword evidence="3" id="KW-1185">Reference proteome</keyword>
<reference evidence="2 3" key="1">
    <citation type="submission" date="2024-06" db="EMBL/GenBank/DDBJ databases">
        <title>The Natural Products Discovery Center: Release of the First 8490 Sequenced Strains for Exploring Actinobacteria Biosynthetic Diversity.</title>
        <authorList>
            <person name="Kalkreuter E."/>
            <person name="Kautsar S.A."/>
            <person name="Yang D."/>
            <person name="Bader C.D."/>
            <person name="Teijaro C.N."/>
            <person name="Fluegel L."/>
            <person name="Davis C.M."/>
            <person name="Simpson J.R."/>
            <person name="Lauterbach L."/>
            <person name="Steele A.D."/>
            <person name="Gui C."/>
            <person name="Meng S."/>
            <person name="Li G."/>
            <person name="Viehrig K."/>
            <person name="Ye F."/>
            <person name="Su P."/>
            <person name="Kiefer A.F."/>
            <person name="Nichols A."/>
            <person name="Cepeda A.J."/>
            <person name="Yan W."/>
            <person name="Fan B."/>
            <person name="Jiang Y."/>
            <person name="Adhikari A."/>
            <person name="Zheng C.-J."/>
            <person name="Schuster L."/>
            <person name="Cowan T.M."/>
            <person name="Smanski M.J."/>
            <person name="Chevrette M.G."/>
            <person name="De Carvalho L.P.S."/>
            <person name="Shen B."/>
        </authorList>
    </citation>
    <scope>NUCLEOTIDE SEQUENCE [LARGE SCALE GENOMIC DNA]</scope>
    <source>
        <strain evidence="2 3">NPDC048274</strain>
    </source>
</reference>
<proteinExistence type="predicted"/>
<feature type="compositionally biased region" description="Basic residues" evidence="1">
    <location>
        <begin position="29"/>
        <end position="54"/>
    </location>
</feature>
<gene>
    <name evidence="2" type="ORF">AB0D65_16370</name>
</gene>
<name>A0ABV3E5T6_9ACTN</name>
<feature type="region of interest" description="Disordered" evidence="1">
    <location>
        <begin position="29"/>
        <end position="65"/>
    </location>
</feature>